<evidence type="ECO:0000313" key="3">
    <source>
        <dbReference type="Proteomes" id="UP000607559"/>
    </source>
</evidence>
<dbReference type="InterPro" id="IPR008775">
    <property type="entry name" value="Phytyl_CoA_dOase-like"/>
</dbReference>
<keyword evidence="3" id="KW-1185">Reference proteome</keyword>
<protein>
    <recommendedName>
        <fullName evidence="4">Phytanoyl-CoA dioxygenase</fullName>
    </recommendedName>
</protein>
<comment type="caution">
    <text evidence="2">The sequence shown here is derived from an EMBL/GenBank/DDBJ whole genome shotgun (WGS) entry which is preliminary data.</text>
</comment>
<gene>
    <name evidence="2" type="ORF">GCM10011511_35090</name>
</gene>
<dbReference type="SUPFAM" id="SSF51197">
    <property type="entry name" value="Clavaminate synthase-like"/>
    <property type="match status" value="1"/>
</dbReference>
<dbReference type="GO" id="GO:0005506">
    <property type="term" value="F:iron ion binding"/>
    <property type="evidence" value="ECO:0007669"/>
    <property type="project" value="UniProtKB-ARBA"/>
</dbReference>
<comment type="cofactor">
    <cofactor evidence="1">
        <name>Fe(2+)</name>
        <dbReference type="ChEBI" id="CHEBI:29033"/>
    </cofactor>
</comment>
<name>A0A8J2UF04_9BACT</name>
<proteinExistence type="predicted"/>
<evidence type="ECO:0008006" key="4">
    <source>
        <dbReference type="Google" id="ProtNLM"/>
    </source>
</evidence>
<organism evidence="2 3">
    <name type="scientific">Puia dinghuensis</name>
    <dbReference type="NCBI Taxonomy" id="1792502"/>
    <lineage>
        <taxon>Bacteria</taxon>
        <taxon>Pseudomonadati</taxon>
        <taxon>Bacteroidota</taxon>
        <taxon>Chitinophagia</taxon>
        <taxon>Chitinophagales</taxon>
        <taxon>Chitinophagaceae</taxon>
        <taxon>Puia</taxon>
    </lineage>
</organism>
<dbReference type="Proteomes" id="UP000607559">
    <property type="component" value="Unassembled WGS sequence"/>
</dbReference>
<reference evidence="2" key="2">
    <citation type="submission" date="2020-09" db="EMBL/GenBank/DDBJ databases">
        <authorList>
            <person name="Sun Q."/>
            <person name="Zhou Y."/>
        </authorList>
    </citation>
    <scope>NUCLEOTIDE SEQUENCE</scope>
    <source>
        <strain evidence="2">CGMCC 1.15448</strain>
    </source>
</reference>
<evidence type="ECO:0000256" key="1">
    <source>
        <dbReference type="ARBA" id="ARBA00001954"/>
    </source>
</evidence>
<dbReference type="EMBL" id="BMJC01000004">
    <property type="protein sequence ID" value="GGB08590.1"/>
    <property type="molecule type" value="Genomic_DNA"/>
</dbReference>
<reference evidence="2" key="1">
    <citation type="journal article" date="2014" name="Int. J. Syst. Evol. Microbiol.">
        <title>Complete genome sequence of Corynebacterium casei LMG S-19264T (=DSM 44701T), isolated from a smear-ripened cheese.</title>
        <authorList>
            <consortium name="US DOE Joint Genome Institute (JGI-PGF)"/>
            <person name="Walter F."/>
            <person name="Albersmeier A."/>
            <person name="Kalinowski J."/>
            <person name="Ruckert C."/>
        </authorList>
    </citation>
    <scope>NUCLEOTIDE SEQUENCE</scope>
    <source>
        <strain evidence="2">CGMCC 1.15448</strain>
    </source>
</reference>
<sequence>MNMNEKELNQYKEQGYLLFKKFFDPQEIDKIRNEAKDIFLNQLVEKQIIKSKNISEDEFEKAIITLFNDHFEAFANCGKQAQHLISLHRISLHEKLIGKLRDLGLHFPVISTRPVMYFNKARLAKTEEFYRVPPHQDWRSMQGSLNSMVVWIPLHNVTEELGALKIVPGSHTLGLFESRENAWYRQIDEIQPEKFISVEVETGDALFFSAFLVHSSGNNVLDRIRWSCHFRYNDLEEATFIQRGYAHPYIYKPIQELITPGFPRPDQIKNIFQ</sequence>
<dbReference type="AlphaFoldDB" id="A0A8J2UF04"/>
<dbReference type="PANTHER" id="PTHR20883">
    <property type="entry name" value="PHYTANOYL-COA DIOXYGENASE DOMAIN CONTAINING 1"/>
    <property type="match status" value="1"/>
</dbReference>
<dbReference type="Pfam" id="PF05721">
    <property type="entry name" value="PhyH"/>
    <property type="match status" value="1"/>
</dbReference>
<evidence type="ECO:0000313" key="2">
    <source>
        <dbReference type="EMBL" id="GGB08590.1"/>
    </source>
</evidence>
<dbReference type="Gene3D" id="2.60.120.620">
    <property type="entry name" value="q2cbj1_9rhob like domain"/>
    <property type="match status" value="1"/>
</dbReference>
<accession>A0A8J2UF04</accession>
<dbReference type="RefSeq" id="WP_188934066.1">
    <property type="nucleotide sequence ID" value="NZ_BMJC01000004.1"/>
</dbReference>
<dbReference type="GO" id="GO:0016706">
    <property type="term" value="F:2-oxoglutarate-dependent dioxygenase activity"/>
    <property type="evidence" value="ECO:0007669"/>
    <property type="project" value="UniProtKB-ARBA"/>
</dbReference>
<dbReference type="PANTHER" id="PTHR20883:SF48">
    <property type="entry name" value="ECTOINE DIOXYGENASE"/>
    <property type="match status" value="1"/>
</dbReference>